<dbReference type="CDD" id="cd00829">
    <property type="entry name" value="SCP-x_thiolase"/>
    <property type="match status" value="1"/>
</dbReference>
<organism evidence="2 3">
    <name type="scientific">Sporichthya brevicatena</name>
    <dbReference type="NCBI Taxonomy" id="171442"/>
    <lineage>
        <taxon>Bacteria</taxon>
        <taxon>Bacillati</taxon>
        <taxon>Actinomycetota</taxon>
        <taxon>Actinomycetes</taxon>
        <taxon>Sporichthyales</taxon>
        <taxon>Sporichthyaceae</taxon>
        <taxon>Sporichthya</taxon>
    </lineage>
</organism>
<dbReference type="Proteomes" id="UP001500957">
    <property type="component" value="Unassembled WGS sequence"/>
</dbReference>
<comment type="caution">
    <text evidence="2">The sequence shown here is derived from an EMBL/GenBank/DDBJ whole genome shotgun (WGS) entry which is preliminary data.</text>
</comment>
<keyword evidence="3" id="KW-1185">Reference proteome</keyword>
<dbReference type="Pfam" id="PF22691">
    <property type="entry name" value="Thiolase_C_1"/>
    <property type="match status" value="1"/>
</dbReference>
<name>A0ABN1G8I7_9ACTN</name>
<dbReference type="PIRSF" id="PIRSF000429">
    <property type="entry name" value="Ac-CoA_Ac_transf"/>
    <property type="match status" value="1"/>
</dbReference>
<dbReference type="EMBL" id="BAAAHE010000005">
    <property type="protein sequence ID" value="GAA0606152.1"/>
    <property type="molecule type" value="Genomic_DNA"/>
</dbReference>
<evidence type="ECO:0000313" key="2">
    <source>
        <dbReference type="EMBL" id="GAA0606152.1"/>
    </source>
</evidence>
<dbReference type="InterPro" id="IPR002155">
    <property type="entry name" value="Thiolase"/>
</dbReference>
<dbReference type="SUPFAM" id="SSF53901">
    <property type="entry name" value="Thiolase-like"/>
    <property type="match status" value="2"/>
</dbReference>
<dbReference type="PANTHER" id="PTHR42870">
    <property type="entry name" value="ACETYL-COA C-ACETYLTRANSFERASE"/>
    <property type="match status" value="1"/>
</dbReference>
<feature type="domain" description="Thiolase C-terminal" evidence="1">
    <location>
        <begin position="270"/>
        <end position="369"/>
    </location>
</feature>
<reference evidence="2 3" key="1">
    <citation type="journal article" date="2019" name="Int. J. Syst. Evol. Microbiol.">
        <title>The Global Catalogue of Microorganisms (GCM) 10K type strain sequencing project: providing services to taxonomists for standard genome sequencing and annotation.</title>
        <authorList>
            <consortium name="The Broad Institute Genomics Platform"/>
            <consortium name="The Broad Institute Genome Sequencing Center for Infectious Disease"/>
            <person name="Wu L."/>
            <person name="Ma J."/>
        </authorList>
    </citation>
    <scope>NUCLEOTIDE SEQUENCE [LARGE SCALE GENOMIC DNA]</scope>
    <source>
        <strain evidence="2 3">JCM 10671</strain>
    </source>
</reference>
<dbReference type="Gene3D" id="3.40.47.10">
    <property type="match status" value="1"/>
</dbReference>
<gene>
    <name evidence="2" type="ORF">GCM10009547_05150</name>
</gene>
<accession>A0ABN1G8I7</accession>
<dbReference type="InterPro" id="IPR055140">
    <property type="entry name" value="Thiolase_C_2"/>
</dbReference>
<evidence type="ECO:0000259" key="1">
    <source>
        <dbReference type="Pfam" id="PF22691"/>
    </source>
</evidence>
<dbReference type="PANTHER" id="PTHR42870:SF1">
    <property type="entry name" value="NON-SPECIFIC LIPID-TRANSFER PROTEIN-LIKE 2"/>
    <property type="match status" value="1"/>
</dbReference>
<dbReference type="RefSeq" id="WP_344601266.1">
    <property type="nucleotide sequence ID" value="NZ_BAAAHE010000005.1"/>
</dbReference>
<evidence type="ECO:0000313" key="3">
    <source>
        <dbReference type="Proteomes" id="UP001500957"/>
    </source>
</evidence>
<protein>
    <submittedName>
        <fullName evidence="2">Lipid-transfer protein</fullName>
    </submittedName>
</protein>
<sequence>MSIRGAAAVVGVGQTPYYKRNTAPRSTRGLVAEAVLDAARDAGIDPRDIDGFASWGDDPTEGTHLATALGVRELRWSSLAWGGGGGGQVPSILQAVAAIATGMANCVVVYRGMNQAEEGRLPYAKGHFDTQYSAHGILTPVQTCALRTQRMLEIDKVPPSALEALALAGYHHAQNNPGAVAYGQPLDAEAYRASRLISEPLRLNDCSRENDGAGAILLVSADRAKDTRGKPAYVLGGVQGFVAGWGELTENHNPYTSNGLLPPMVERLWRESGVGVDDVDVTQVYENFTGPAVAALIDVGLVPAGPAAGEVMTLENLTVEKGRLPMNTAGGNLADGFVHGIGVVLEAVRQIRGDSPNPVADAKVSLLLGGPMAPQVGAMLFGSADALA</sequence>
<proteinExistence type="predicted"/>
<dbReference type="InterPro" id="IPR016039">
    <property type="entry name" value="Thiolase-like"/>
</dbReference>